<reference evidence="7 8" key="1">
    <citation type="journal article" date="2016" name="Nat. Commun.">
        <title>Thousands of microbial genomes shed light on interconnected biogeochemical processes in an aquifer system.</title>
        <authorList>
            <person name="Anantharaman K."/>
            <person name="Brown C.T."/>
            <person name="Hug L.A."/>
            <person name="Sharon I."/>
            <person name="Castelle C.J."/>
            <person name="Probst A.J."/>
            <person name="Thomas B.C."/>
            <person name="Singh A."/>
            <person name="Wilkins M.J."/>
            <person name="Karaoz U."/>
            <person name="Brodie E.L."/>
            <person name="Williams K.H."/>
            <person name="Hubbard S.S."/>
            <person name="Banfield J.F."/>
        </authorList>
    </citation>
    <scope>NUCLEOTIDE SEQUENCE [LARGE SCALE GENOMIC DNA]</scope>
</reference>
<proteinExistence type="inferred from homology"/>
<dbReference type="Proteomes" id="UP000177697">
    <property type="component" value="Unassembled WGS sequence"/>
</dbReference>
<dbReference type="NCBIfam" id="TIGR00706">
    <property type="entry name" value="SppA_dom"/>
    <property type="match status" value="1"/>
</dbReference>
<keyword evidence="5" id="KW-0812">Transmembrane</keyword>
<organism evidence="7 8">
    <name type="scientific">Candidatus Zambryskibacteria bacterium RIFOXYC1_FULL_39_10</name>
    <dbReference type="NCBI Taxonomy" id="1802779"/>
    <lineage>
        <taxon>Bacteria</taxon>
        <taxon>Candidatus Zambryskiibacteriota</taxon>
    </lineage>
</organism>
<comment type="similarity">
    <text evidence="1">Belongs to the peptidase S49 family.</text>
</comment>
<evidence type="ECO:0000256" key="1">
    <source>
        <dbReference type="ARBA" id="ARBA00008683"/>
    </source>
</evidence>
<dbReference type="AlphaFoldDB" id="A0A1G2UZE5"/>
<evidence type="ECO:0000313" key="8">
    <source>
        <dbReference type="Proteomes" id="UP000177697"/>
    </source>
</evidence>
<dbReference type="InterPro" id="IPR002142">
    <property type="entry name" value="Peptidase_S49"/>
</dbReference>
<dbReference type="CDD" id="cd07023">
    <property type="entry name" value="S49_Sppa_N_C"/>
    <property type="match status" value="1"/>
</dbReference>
<dbReference type="InterPro" id="IPR047272">
    <property type="entry name" value="S49_SppA_C"/>
</dbReference>
<sequence>MEEKNKISKKIILYFIGIGLVSFLLGTLVMIIPEETGPEDNFCNVMVLSLNGVLATYLPPKSEDDSEMFYSSENVLAAIEKAENDPDVKGLILSINSPGGDIVAGEEIANALKAMKKPNVAVIRNMGASAAFLASSGADRVYASKLSDTVGIGVTMSYTDQTEKNRKEGLTFNQLSTGKFKDAGDPDKPLTEEEKLIFMIDLEKAHKIFVEEIAQNRNLKIEDVSKISTGRTYLGEEALNFGLIDEIGSIDTAVKYIESLTGEKAETCWY</sequence>
<feature type="domain" description="Peptidase S49" evidence="6">
    <location>
        <begin position="112"/>
        <end position="260"/>
    </location>
</feature>
<dbReference type="GO" id="GO:0006508">
    <property type="term" value="P:proteolysis"/>
    <property type="evidence" value="ECO:0007669"/>
    <property type="project" value="UniProtKB-KW"/>
</dbReference>
<keyword evidence="5" id="KW-1133">Transmembrane helix</keyword>
<keyword evidence="3" id="KW-0378">Hydrolase</keyword>
<evidence type="ECO:0000256" key="3">
    <source>
        <dbReference type="ARBA" id="ARBA00022801"/>
    </source>
</evidence>
<dbReference type="EMBL" id="MHWW01000013">
    <property type="protein sequence ID" value="OHB14751.1"/>
    <property type="molecule type" value="Genomic_DNA"/>
</dbReference>
<dbReference type="Gene3D" id="3.90.226.10">
    <property type="entry name" value="2-enoyl-CoA Hydratase, Chain A, domain 1"/>
    <property type="match status" value="2"/>
</dbReference>
<keyword evidence="5" id="KW-0472">Membrane</keyword>
<comment type="caution">
    <text evidence="7">The sequence shown here is derived from an EMBL/GenBank/DDBJ whole genome shotgun (WGS) entry which is preliminary data.</text>
</comment>
<dbReference type="InterPro" id="IPR004635">
    <property type="entry name" value="Pept_S49_SppA"/>
</dbReference>
<dbReference type="Pfam" id="PF01343">
    <property type="entry name" value="Peptidase_S49"/>
    <property type="match status" value="1"/>
</dbReference>
<evidence type="ECO:0000313" key="7">
    <source>
        <dbReference type="EMBL" id="OHB14751.1"/>
    </source>
</evidence>
<accession>A0A1G2UZE5</accession>
<keyword evidence="4" id="KW-0720">Serine protease</keyword>
<protein>
    <recommendedName>
        <fullName evidence="6">Peptidase S49 domain-containing protein</fullName>
    </recommendedName>
</protein>
<evidence type="ECO:0000256" key="2">
    <source>
        <dbReference type="ARBA" id="ARBA00022670"/>
    </source>
</evidence>
<dbReference type="GO" id="GO:0008236">
    <property type="term" value="F:serine-type peptidase activity"/>
    <property type="evidence" value="ECO:0007669"/>
    <property type="project" value="UniProtKB-KW"/>
</dbReference>
<dbReference type="SUPFAM" id="SSF52096">
    <property type="entry name" value="ClpP/crotonase"/>
    <property type="match status" value="1"/>
</dbReference>
<name>A0A1G2UZE5_9BACT</name>
<evidence type="ECO:0000256" key="5">
    <source>
        <dbReference type="SAM" id="Phobius"/>
    </source>
</evidence>
<feature type="transmembrane region" description="Helical" evidence="5">
    <location>
        <begin position="12"/>
        <end position="32"/>
    </location>
</feature>
<dbReference type="PANTHER" id="PTHR42987">
    <property type="entry name" value="PEPTIDASE S49"/>
    <property type="match status" value="1"/>
</dbReference>
<keyword evidence="2" id="KW-0645">Protease</keyword>
<evidence type="ECO:0000256" key="4">
    <source>
        <dbReference type="ARBA" id="ARBA00022825"/>
    </source>
</evidence>
<dbReference type="InterPro" id="IPR029045">
    <property type="entry name" value="ClpP/crotonase-like_dom_sf"/>
</dbReference>
<gene>
    <name evidence="7" type="ORF">A2431_00235</name>
</gene>
<evidence type="ECO:0000259" key="6">
    <source>
        <dbReference type="Pfam" id="PF01343"/>
    </source>
</evidence>
<dbReference type="PANTHER" id="PTHR42987:SF4">
    <property type="entry name" value="PROTEASE SOHB-RELATED"/>
    <property type="match status" value="1"/>
</dbReference>